<dbReference type="RefSeq" id="WP_188668148.1">
    <property type="nucleotide sequence ID" value="NZ_BMJI01000011.1"/>
</dbReference>
<dbReference type="PANTHER" id="PTHR43649:SF12">
    <property type="entry name" value="DIACETYLCHITOBIOSE BINDING PROTEIN DASA"/>
    <property type="match status" value="1"/>
</dbReference>
<dbReference type="PANTHER" id="PTHR43649">
    <property type="entry name" value="ARABINOSE-BINDING PROTEIN-RELATED"/>
    <property type="match status" value="1"/>
</dbReference>
<dbReference type="EMBL" id="BMJI01000011">
    <property type="protein sequence ID" value="GGC92431.1"/>
    <property type="molecule type" value="Genomic_DNA"/>
</dbReference>
<comment type="caution">
    <text evidence="1">The sequence shown here is derived from an EMBL/GenBank/DDBJ whole genome shotgun (WGS) entry which is preliminary data.</text>
</comment>
<dbReference type="SUPFAM" id="SSF53850">
    <property type="entry name" value="Periplasmic binding protein-like II"/>
    <property type="match status" value="1"/>
</dbReference>
<evidence type="ECO:0000313" key="2">
    <source>
        <dbReference type="Proteomes" id="UP000597761"/>
    </source>
</evidence>
<sequence length="458" mass="49596">MGIFDRPASARPLSPSPSAVNPLARVDLSRRSMLGGALGLSALGLLTACGGSSTTAPATTSGAATGTVTFGSNQSDAVPKAAYQKVVDAFTKAHDGLSVKVNTVDHNTFQESINSYLQGDPDDVFTWFSGFRMKFFADQGLAADISSVWDSIGGSFADSFKQAATATDGKQYFVPFTYYPWAVFYRKSVFESKGYQVPTTLTEYVDLAKGMTSDGLTPIGFADKDGWPAMGTFDILNMRLNGYQFHVDLMGGKESWDQDRVKEVFNTWATLLPYHQSGSLGRTWQEAAQGLQQKKTGTYLLGLFVAQQFQTPGSSSSDLDDLDFFTFPKINDENGTDSIDAPIDGFMMSSKAKNANGALEFLKYLGTKDAEKANVETDKSIVGAAKDFDTSGYTALQKKAVEVVSSAKNIAQFMDRDTRPDFASTVMIPSIQKFIQNPKDINPLVSSIEEQKKAIFAG</sequence>
<reference evidence="2" key="1">
    <citation type="journal article" date="2019" name="Int. J. Syst. Evol. Microbiol.">
        <title>The Global Catalogue of Microorganisms (GCM) 10K type strain sequencing project: providing services to taxonomists for standard genome sequencing and annotation.</title>
        <authorList>
            <consortium name="The Broad Institute Genomics Platform"/>
            <consortium name="The Broad Institute Genome Sequencing Center for Infectious Disease"/>
            <person name="Wu L."/>
            <person name="Ma J."/>
        </authorList>
    </citation>
    <scope>NUCLEOTIDE SEQUENCE [LARGE SCALE GENOMIC DNA]</scope>
    <source>
        <strain evidence="2">CGMCC 1.15480</strain>
    </source>
</reference>
<dbReference type="InterPro" id="IPR006311">
    <property type="entry name" value="TAT_signal"/>
</dbReference>
<accession>A0ABQ1P743</accession>
<name>A0ABQ1P743_9MICC</name>
<dbReference type="PROSITE" id="PS51318">
    <property type="entry name" value="TAT"/>
    <property type="match status" value="1"/>
</dbReference>
<keyword evidence="2" id="KW-1185">Reference proteome</keyword>
<dbReference type="InterPro" id="IPR050490">
    <property type="entry name" value="Bact_solute-bd_prot1"/>
</dbReference>
<dbReference type="Pfam" id="PF01547">
    <property type="entry name" value="SBP_bac_1"/>
    <property type="match status" value="1"/>
</dbReference>
<proteinExistence type="predicted"/>
<gene>
    <name evidence="1" type="ORF">GCM10011512_19370</name>
</gene>
<evidence type="ECO:0000313" key="1">
    <source>
        <dbReference type="EMBL" id="GGC92431.1"/>
    </source>
</evidence>
<organism evidence="1 2">
    <name type="scientific">Tersicoccus solisilvae</name>
    <dbReference type="NCBI Taxonomy" id="1882339"/>
    <lineage>
        <taxon>Bacteria</taxon>
        <taxon>Bacillati</taxon>
        <taxon>Actinomycetota</taxon>
        <taxon>Actinomycetes</taxon>
        <taxon>Micrococcales</taxon>
        <taxon>Micrococcaceae</taxon>
        <taxon>Tersicoccus</taxon>
    </lineage>
</organism>
<dbReference type="Proteomes" id="UP000597761">
    <property type="component" value="Unassembled WGS sequence"/>
</dbReference>
<protein>
    <submittedName>
        <fullName evidence="1">ABC transporter substrate-binding protein</fullName>
    </submittedName>
</protein>
<dbReference type="Gene3D" id="3.40.190.10">
    <property type="entry name" value="Periplasmic binding protein-like II"/>
    <property type="match status" value="2"/>
</dbReference>
<dbReference type="InterPro" id="IPR006059">
    <property type="entry name" value="SBP"/>
</dbReference>